<evidence type="ECO:0000313" key="3">
    <source>
        <dbReference type="Proteomes" id="UP000199225"/>
    </source>
</evidence>
<feature type="compositionally biased region" description="Basic and acidic residues" evidence="1">
    <location>
        <begin position="20"/>
        <end position="40"/>
    </location>
</feature>
<dbReference type="Proteomes" id="UP000199225">
    <property type="component" value="Unassembled WGS sequence"/>
</dbReference>
<dbReference type="EMBL" id="FNEV01000003">
    <property type="protein sequence ID" value="SDJ27973.1"/>
    <property type="molecule type" value="Genomic_DNA"/>
</dbReference>
<evidence type="ECO:0000256" key="1">
    <source>
        <dbReference type="SAM" id="MobiDB-lite"/>
    </source>
</evidence>
<gene>
    <name evidence="2" type="ORF">SAMN04490247_1433</name>
</gene>
<organism evidence="2 3">
    <name type="scientific">Salimicrobium halophilum</name>
    <dbReference type="NCBI Taxonomy" id="86666"/>
    <lineage>
        <taxon>Bacteria</taxon>
        <taxon>Bacillati</taxon>
        <taxon>Bacillota</taxon>
        <taxon>Bacilli</taxon>
        <taxon>Bacillales</taxon>
        <taxon>Bacillaceae</taxon>
        <taxon>Salimicrobium</taxon>
    </lineage>
</organism>
<accession>A0A1G8SFN7</accession>
<name>A0A1G8SFN7_9BACI</name>
<protein>
    <submittedName>
        <fullName evidence="2">Uncharacterized protein</fullName>
    </submittedName>
</protein>
<proteinExistence type="predicted"/>
<feature type="compositionally biased region" description="Low complexity" evidence="1">
    <location>
        <begin position="59"/>
        <end position="68"/>
    </location>
</feature>
<sequence length="89" mass="9958">MLFECPANTFAAHSHPGATGERRGTEEAGHSRQKLKRECPAKAIATHSRQKIERERPETPANPTNTTNKKVIETSEPGHTVTRERRSNK</sequence>
<keyword evidence="3" id="KW-1185">Reference proteome</keyword>
<evidence type="ECO:0000313" key="2">
    <source>
        <dbReference type="EMBL" id="SDJ27973.1"/>
    </source>
</evidence>
<reference evidence="3" key="1">
    <citation type="submission" date="2016-10" db="EMBL/GenBank/DDBJ databases">
        <authorList>
            <person name="Varghese N."/>
            <person name="Submissions S."/>
        </authorList>
    </citation>
    <scope>NUCLEOTIDE SEQUENCE [LARGE SCALE GENOMIC DNA]</scope>
    <source>
        <strain evidence="3">DSM 4771</strain>
    </source>
</reference>
<dbReference type="AlphaFoldDB" id="A0A1G8SFN7"/>
<feature type="region of interest" description="Disordered" evidence="1">
    <location>
        <begin position="1"/>
        <end position="89"/>
    </location>
</feature>